<name>A0A3R9E1V2_9PSEU</name>
<keyword evidence="2" id="KW-1185">Reference proteome</keyword>
<dbReference type="SUPFAM" id="SSF53756">
    <property type="entry name" value="UDP-Glycosyltransferase/glycogen phosphorylase"/>
    <property type="match status" value="1"/>
</dbReference>
<comment type="caution">
    <text evidence="1">The sequence shown here is derived from an EMBL/GenBank/DDBJ whole genome shotgun (WGS) entry which is preliminary data.</text>
</comment>
<proteinExistence type="predicted"/>
<dbReference type="OrthoDB" id="3661391at2"/>
<sequence length="406" mass="43814">MAADLWVRGPVGLDAGTRVTRPRCRAVLVVVPTMTAGTRLLDLVSLLETDLRVQVVFTVPHTTERWHGVEEFVRGLHGVVLPWDQAVAHRFDLVLAASHRHLAEVHGPILLIGHGAGRVKPRRHSRKAGGATEPTTAVDRELLTFRGRVLPDVLALGTDSEVELVRERCPEATPNTIVAGDSCLDRMRMSRHLREVYRSVLGLTPERRLVVISTTWFTDSAFGRLPELYQAVVDALPAQRFAVAAVLHPNVWAVHGSRQVSAWLSGALAGGLVLIPPESGWQATMLAADWVVGDHGSTTGYAAAMGCPVTLASMCGQPQEGSVADVVRAHTLSLSWNCPLPEQAAAAGTRTAALAGAATEAITSRADRSAEILRDAMYRLLELAVPETPASFPLLPVPRPLPRWSE</sequence>
<evidence type="ECO:0000313" key="1">
    <source>
        <dbReference type="EMBL" id="RSD14342.1"/>
    </source>
</evidence>
<reference evidence="1 2" key="1">
    <citation type="submission" date="2018-12" db="EMBL/GenBank/DDBJ databases">
        <title>Amycolatopsis eburnea sp. nov. actinomycete associate with arbuscular mycorrhiza fungal spore.</title>
        <authorList>
            <person name="Lumyong S."/>
            <person name="Chaiya L."/>
        </authorList>
    </citation>
    <scope>NUCLEOTIDE SEQUENCE [LARGE SCALE GENOMIC DNA]</scope>
    <source>
        <strain evidence="1 2">GLM-1</strain>
    </source>
</reference>
<evidence type="ECO:0008006" key="3">
    <source>
        <dbReference type="Google" id="ProtNLM"/>
    </source>
</evidence>
<gene>
    <name evidence="1" type="ORF">EIY87_30370</name>
</gene>
<dbReference type="AlphaFoldDB" id="A0A3R9E1V2"/>
<organism evidence="1 2">
    <name type="scientific">Amycolatopsis eburnea</name>
    <dbReference type="NCBI Taxonomy" id="2267691"/>
    <lineage>
        <taxon>Bacteria</taxon>
        <taxon>Bacillati</taxon>
        <taxon>Actinomycetota</taxon>
        <taxon>Actinomycetes</taxon>
        <taxon>Pseudonocardiales</taxon>
        <taxon>Pseudonocardiaceae</taxon>
        <taxon>Amycolatopsis</taxon>
    </lineage>
</organism>
<dbReference type="Proteomes" id="UP000267081">
    <property type="component" value="Unassembled WGS sequence"/>
</dbReference>
<accession>A0A3R9E1V2</accession>
<protein>
    <recommendedName>
        <fullName evidence="3">UDP-N-acetylglucosamine 2-epimerase domain-containing protein</fullName>
    </recommendedName>
</protein>
<dbReference type="EMBL" id="RSEC01000058">
    <property type="protein sequence ID" value="RSD14342.1"/>
    <property type="molecule type" value="Genomic_DNA"/>
</dbReference>
<evidence type="ECO:0000313" key="2">
    <source>
        <dbReference type="Proteomes" id="UP000267081"/>
    </source>
</evidence>